<feature type="transmembrane region" description="Helical" evidence="10">
    <location>
        <begin position="6"/>
        <end position="24"/>
    </location>
</feature>
<dbReference type="PANTHER" id="PTHR43562:SF3">
    <property type="entry name" value="SODIUM ION_PROTON EXCHANGER (EUROFUNG)"/>
    <property type="match status" value="1"/>
</dbReference>
<dbReference type="GO" id="GO:0016020">
    <property type="term" value="C:membrane"/>
    <property type="evidence" value="ECO:0007669"/>
    <property type="project" value="UniProtKB-SubCell"/>
</dbReference>
<evidence type="ECO:0000256" key="10">
    <source>
        <dbReference type="SAM" id="Phobius"/>
    </source>
</evidence>
<protein>
    <submittedName>
        <fullName evidence="12">Sodium:proton antiporter</fullName>
    </submittedName>
</protein>
<sequence>MALEFHFVLALALVYGTSFVFAWLRRYDIPILAVEILAGIVFGATLGLVNDGTAGYDFFVSLAAFGLLMIMFDAGLELDPEIIRRDPVRVTALAVSTFLLPFAAGFGLGQFLDLSLFASFLTGVTVSTTSLGLIYPLLEDFDLLDTDRGQVILAVAVMNDILSVAVLAYGLTLATSDTPIVGVGVVTAALAFFFLVLPFALSPHIANTLRDGVFENPAKAGVFLMVALAFFLEHLGIHAILGAFFAGLLVAIVTRDGHDVEESMQPVTDLTAPVFFFYVGTNIHLDSIAAAPLLLGGVLVVGLGTKALGALIGGLAAGIENRTTLLLAAAMPGRLSISVAAAEIGRSQGIISDQLYQAFVLLSVVSVFASVLAFRYLVDTPTAGAAA</sequence>
<dbReference type="AlphaFoldDB" id="A0A830F0K4"/>
<evidence type="ECO:0000259" key="11">
    <source>
        <dbReference type="Pfam" id="PF00999"/>
    </source>
</evidence>
<evidence type="ECO:0000256" key="5">
    <source>
        <dbReference type="ARBA" id="ARBA00022989"/>
    </source>
</evidence>
<evidence type="ECO:0000256" key="6">
    <source>
        <dbReference type="ARBA" id="ARBA00023053"/>
    </source>
</evidence>
<dbReference type="Proteomes" id="UP000607197">
    <property type="component" value="Unassembled WGS sequence"/>
</dbReference>
<reference evidence="12" key="2">
    <citation type="submission" date="2020-09" db="EMBL/GenBank/DDBJ databases">
        <authorList>
            <person name="Sun Q."/>
            <person name="Ohkuma M."/>
        </authorList>
    </citation>
    <scope>NUCLEOTIDE SEQUENCE</scope>
    <source>
        <strain evidence="12">JCM 19596</strain>
    </source>
</reference>
<evidence type="ECO:0000313" key="13">
    <source>
        <dbReference type="Proteomes" id="UP000607197"/>
    </source>
</evidence>
<evidence type="ECO:0000256" key="7">
    <source>
        <dbReference type="ARBA" id="ARBA00023065"/>
    </source>
</evidence>
<dbReference type="Gene3D" id="1.20.1530.20">
    <property type="match status" value="1"/>
</dbReference>
<evidence type="ECO:0000256" key="8">
    <source>
        <dbReference type="ARBA" id="ARBA00023136"/>
    </source>
</evidence>
<keyword evidence="7" id="KW-0406">Ion transport</keyword>
<evidence type="ECO:0000313" key="12">
    <source>
        <dbReference type="EMBL" id="GGL50891.1"/>
    </source>
</evidence>
<feature type="transmembrane region" description="Helical" evidence="10">
    <location>
        <begin position="356"/>
        <end position="378"/>
    </location>
</feature>
<evidence type="ECO:0000256" key="2">
    <source>
        <dbReference type="ARBA" id="ARBA00022448"/>
    </source>
</evidence>
<comment type="caution">
    <text evidence="12">The sequence shown here is derived from an EMBL/GenBank/DDBJ whole genome shotgun (WGS) entry which is preliminary data.</text>
</comment>
<feature type="transmembrane region" description="Helical" evidence="10">
    <location>
        <begin position="222"/>
        <end position="252"/>
    </location>
</feature>
<feature type="transmembrane region" description="Helical" evidence="10">
    <location>
        <begin position="180"/>
        <end position="201"/>
    </location>
</feature>
<feature type="transmembrane region" description="Helical" evidence="10">
    <location>
        <begin position="150"/>
        <end position="174"/>
    </location>
</feature>
<keyword evidence="4 10" id="KW-0812">Transmembrane</keyword>
<keyword evidence="9" id="KW-0739">Sodium transport</keyword>
<organism evidence="12 13">
    <name type="scientific">Halocalculus aciditolerans</name>
    <dbReference type="NCBI Taxonomy" id="1383812"/>
    <lineage>
        <taxon>Archaea</taxon>
        <taxon>Methanobacteriati</taxon>
        <taxon>Methanobacteriota</taxon>
        <taxon>Stenosarchaea group</taxon>
        <taxon>Halobacteria</taxon>
        <taxon>Halobacteriales</taxon>
        <taxon>Halobacteriaceae</taxon>
        <taxon>Halocalculus</taxon>
    </lineage>
</organism>
<feature type="transmembrane region" description="Helical" evidence="10">
    <location>
        <begin position="31"/>
        <end position="49"/>
    </location>
</feature>
<feature type="transmembrane region" description="Helical" evidence="10">
    <location>
        <begin position="55"/>
        <end position="76"/>
    </location>
</feature>
<name>A0A830F0K4_9EURY</name>
<dbReference type="GO" id="GO:0006814">
    <property type="term" value="P:sodium ion transport"/>
    <property type="evidence" value="ECO:0007669"/>
    <property type="project" value="UniProtKB-KW"/>
</dbReference>
<keyword evidence="2" id="KW-0813">Transport</keyword>
<reference evidence="12" key="1">
    <citation type="journal article" date="2014" name="Int. J. Syst. Evol. Microbiol.">
        <title>Complete genome sequence of Corynebacterium casei LMG S-19264T (=DSM 44701T), isolated from a smear-ripened cheese.</title>
        <authorList>
            <consortium name="US DOE Joint Genome Institute (JGI-PGF)"/>
            <person name="Walter F."/>
            <person name="Albersmeier A."/>
            <person name="Kalinowski J."/>
            <person name="Ruckert C."/>
        </authorList>
    </citation>
    <scope>NUCLEOTIDE SEQUENCE</scope>
    <source>
        <strain evidence="12">JCM 19596</strain>
    </source>
</reference>
<keyword evidence="8 10" id="KW-0472">Membrane</keyword>
<dbReference type="GO" id="GO:1902600">
    <property type="term" value="P:proton transmembrane transport"/>
    <property type="evidence" value="ECO:0007669"/>
    <property type="project" value="InterPro"/>
</dbReference>
<feature type="domain" description="Cation/H+ exchanger transmembrane" evidence="11">
    <location>
        <begin position="18"/>
        <end position="368"/>
    </location>
</feature>
<proteinExistence type="predicted"/>
<feature type="transmembrane region" description="Helical" evidence="10">
    <location>
        <begin position="114"/>
        <end position="138"/>
    </location>
</feature>
<feature type="transmembrane region" description="Helical" evidence="10">
    <location>
        <begin position="88"/>
        <end position="108"/>
    </location>
</feature>
<dbReference type="GO" id="GO:0015297">
    <property type="term" value="F:antiporter activity"/>
    <property type="evidence" value="ECO:0007669"/>
    <property type="project" value="UniProtKB-KW"/>
</dbReference>
<evidence type="ECO:0000256" key="3">
    <source>
        <dbReference type="ARBA" id="ARBA00022449"/>
    </source>
</evidence>
<evidence type="ECO:0000256" key="4">
    <source>
        <dbReference type="ARBA" id="ARBA00022692"/>
    </source>
</evidence>
<keyword evidence="6" id="KW-0915">Sodium</keyword>
<dbReference type="Pfam" id="PF00999">
    <property type="entry name" value="Na_H_Exchanger"/>
    <property type="match status" value="1"/>
</dbReference>
<dbReference type="InterPro" id="IPR038770">
    <property type="entry name" value="Na+/solute_symporter_sf"/>
</dbReference>
<accession>A0A830F0K4</accession>
<comment type="subcellular location">
    <subcellularLocation>
        <location evidence="1">Membrane</location>
        <topology evidence="1">Multi-pass membrane protein</topology>
    </subcellularLocation>
</comment>
<dbReference type="RefSeq" id="WP_188975768.1">
    <property type="nucleotide sequence ID" value="NZ_BMPG01000001.1"/>
</dbReference>
<evidence type="ECO:0000256" key="1">
    <source>
        <dbReference type="ARBA" id="ARBA00004141"/>
    </source>
</evidence>
<keyword evidence="3" id="KW-0050">Antiport</keyword>
<gene>
    <name evidence="12" type="primary">nah</name>
    <name evidence="12" type="ORF">GCM10009039_06390</name>
</gene>
<feature type="transmembrane region" description="Helical" evidence="10">
    <location>
        <begin position="293"/>
        <end position="319"/>
    </location>
</feature>
<dbReference type="OrthoDB" id="12029at2157"/>
<dbReference type="EMBL" id="BMPG01000001">
    <property type="protein sequence ID" value="GGL50891.1"/>
    <property type="molecule type" value="Genomic_DNA"/>
</dbReference>
<keyword evidence="5 10" id="KW-1133">Transmembrane helix</keyword>
<keyword evidence="13" id="KW-1185">Reference proteome</keyword>
<dbReference type="PANTHER" id="PTHR43562">
    <property type="entry name" value="NAPA-TYPE SODIUM/HYDROGEN ANTIPORTER"/>
    <property type="match status" value="1"/>
</dbReference>
<evidence type="ECO:0000256" key="9">
    <source>
        <dbReference type="ARBA" id="ARBA00023201"/>
    </source>
</evidence>
<dbReference type="InterPro" id="IPR006153">
    <property type="entry name" value="Cation/H_exchanger_TM"/>
</dbReference>